<dbReference type="Gene3D" id="3.30.200.20">
    <property type="entry name" value="Phosphorylase Kinase, domain 1"/>
    <property type="match status" value="1"/>
</dbReference>
<gene>
    <name evidence="2" type="ORF">MBEBAB_2844</name>
</gene>
<dbReference type="OrthoDB" id="9809275at2"/>
<dbReference type="InterPro" id="IPR011009">
    <property type="entry name" value="Kinase-like_dom_sf"/>
</dbReference>
<dbReference type="EMBL" id="BATC01000091">
    <property type="protein sequence ID" value="GAD60594.1"/>
    <property type="molecule type" value="Genomic_DNA"/>
</dbReference>
<reference evidence="3" key="1">
    <citation type="journal article" date="2013" name="Genome Announc.">
        <title>Draft Genome Sequence of the Dimorphic Prosthecate Bacterium Brevundimonas abyssalis TAR-001T.</title>
        <authorList>
            <person name="Tsubouchi T."/>
            <person name="Nishi S."/>
            <person name="Usui K."/>
            <person name="Shimane Y."/>
            <person name="Takaki Y."/>
            <person name="Maruyama T."/>
            <person name="Hatada Y."/>
        </authorList>
    </citation>
    <scope>NUCLEOTIDE SEQUENCE [LARGE SCALE GENOMIC DNA]</scope>
    <source>
        <strain evidence="3">TAR-001</strain>
    </source>
</reference>
<proteinExistence type="predicted"/>
<evidence type="ECO:0000259" key="1">
    <source>
        <dbReference type="Pfam" id="PF01636"/>
    </source>
</evidence>
<evidence type="ECO:0000313" key="2">
    <source>
        <dbReference type="EMBL" id="GAD60594.1"/>
    </source>
</evidence>
<dbReference type="RefSeq" id="WP_021698688.1">
    <property type="nucleotide sequence ID" value="NZ_BATC01000091.1"/>
</dbReference>
<dbReference type="GO" id="GO:0016301">
    <property type="term" value="F:kinase activity"/>
    <property type="evidence" value="ECO:0007669"/>
    <property type="project" value="UniProtKB-KW"/>
</dbReference>
<dbReference type="Gene3D" id="3.90.1200.10">
    <property type="match status" value="1"/>
</dbReference>
<keyword evidence="2" id="KW-0808">Transferase</keyword>
<dbReference type="SUPFAM" id="SSF56112">
    <property type="entry name" value="Protein kinase-like (PK-like)"/>
    <property type="match status" value="1"/>
</dbReference>
<comment type="caution">
    <text evidence="2">The sequence shown here is derived from an EMBL/GenBank/DDBJ whole genome shotgun (WGS) entry which is preliminary data.</text>
</comment>
<dbReference type="Proteomes" id="UP000016569">
    <property type="component" value="Unassembled WGS sequence"/>
</dbReference>
<dbReference type="AlphaFoldDB" id="A0A8E0TST8"/>
<keyword evidence="3" id="KW-1185">Reference proteome</keyword>
<dbReference type="InterPro" id="IPR002575">
    <property type="entry name" value="Aminoglycoside_PTrfase"/>
</dbReference>
<sequence>MSDREAERIEFLKGAGLADARRDPLPGDASTRRYERLTTPTGASLMLMDQAPAAESPPCDPAWTPQQRRAAGWNATARLSAGRIEAFAAVSNLFRGAGLSTPEIIAVDAGSGFAVIEDFGDDLFARVIEDGEPAAPLYLAAVEALAKLHLNAVMPDVLSGPGGDWPLLTYDAVALQGGADLFVQWMPKLNPALDFGAAALAEWDAAWAPIAAMGEAKAWSVAHRDYHAENLIWLPQRSGDRRVGMIDFQDAVLAHPSWDLHSLLQDARRDVAPELEAVALDHYFACMPGVDREPFLADYAALAALNEARILGVFARLIARDGKPRYRAFMPRMWRHLEANLQKPGMEAVRGWFARHVPVEVRT</sequence>
<protein>
    <submittedName>
        <fullName evidence="2">Predicted phosphotransferase related to Ser/Thr protein kinases</fullName>
    </submittedName>
</protein>
<dbReference type="Pfam" id="PF01636">
    <property type="entry name" value="APH"/>
    <property type="match status" value="1"/>
</dbReference>
<name>A0A8E0TST8_9CAUL</name>
<organism evidence="2 3">
    <name type="scientific">Brevundimonas abyssalis TAR-001</name>
    <dbReference type="NCBI Taxonomy" id="1391729"/>
    <lineage>
        <taxon>Bacteria</taxon>
        <taxon>Pseudomonadati</taxon>
        <taxon>Pseudomonadota</taxon>
        <taxon>Alphaproteobacteria</taxon>
        <taxon>Caulobacterales</taxon>
        <taxon>Caulobacteraceae</taxon>
        <taxon>Brevundimonas</taxon>
    </lineage>
</organism>
<dbReference type="NCBIfam" id="NF045698">
    <property type="entry name" value="MurGlcNAcKinAmgK"/>
    <property type="match status" value="1"/>
</dbReference>
<feature type="domain" description="Aminoglycoside phosphotransferase" evidence="1">
    <location>
        <begin position="24"/>
        <end position="288"/>
    </location>
</feature>
<evidence type="ECO:0000313" key="3">
    <source>
        <dbReference type="Proteomes" id="UP000016569"/>
    </source>
</evidence>
<keyword evidence="2" id="KW-0418">Kinase</keyword>
<accession>A0A8E0TST8</accession>